<dbReference type="Pfam" id="PF10321">
    <property type="entry name" value="7TM_GPCR_Srt"/>
    <property type="match status" value="1"/>
</dbReference>
<dbReference type="InterPro" id="IPR019425">
    <property type="entry name" value="7TM_GPCR_serpentine_rcpt_Srt"/>
</dbReference>
<accession>A0A0K0EU92</accession>
<dbReference type="WBParaSite" id="SVE_0008500.1">
    <property type="protein sequence ID" value="SVE_0008500.1"/>
    <property type="gene ID" value="SVE_0008500"/>
</dbReference>
<dbReference type="Proteomes" id="UP000035680">
    <property type="component" value="Unassembled WGS sequence"/>
</dbReference>
<reference evidence="2" key="1">
    <citation type="submission" date="2014-07" db="EMBL/GenBank/DDBJ databases">
        <authorList>
            <person name="Martin A.A"/>
            <person name="De Silva N."/>
        </authorList>
    </citation>
    <scope>NUCLEOTIDE SEQUENCE</scope>
</reference>
<sequence>MSEILYTVEDKKNKPNSIGNVTNYTFVGWSYIIICLIAIILQILTFIAFFNCRIYYKSVAFKIIFYIGFTSILQQLAHSISGFYIIFRFDNDNLFGNIVGSLLQSSYMTSIALNTLLTINRFDILYSCKVLSGFDRKIFYKICYVIICFYFMANVIFCNIKRFRLIFNLDEYTWMFVKSDKGRSLGNMIESYCNYTLLIVSSILFAASIRKIIYLRSLTTIRNKIKYYDTKIFLQAIFNYFFVLVLEICWSNWGNLFYSHVLIVIIINYLFILVCCSTTFFGVILITEIRKGIKKILTRQNKIRRTIILFIRVNNN</sequence>
<protein>
    <submittedName>
        <fullName evidence="3">Serpentine receptor class gamma</fullName>
    </submittedName>
</protein>
<proteinExistence type="predicted"/>
<feature type="transmembrane region" description="Helical" evidence="1">
    <location>
        <begin position="259"/>
        <end position="286"/>
    </location>
</feature>
<feature type="transmembrane region" description="Helical" evidence="1">
    <location>
        <begin position="195"/>
        <end position="213"/>
    </location>
</feature>
<keyword evidence="1" id="KW-1133">Transmembrane helix</keyword>
<evidence type="ECO:0000313" key="2">
    <source>
        <dbReference type="Proteomes" id="UP000035680"/>
    </source>
</evidence>
<organism evidence="2 3">
    <name type="scientific">Strongyloides venezuelensis</name>
    <name type="common">Threadworm</name>
    <dbReference type="NCBI Taxonomy" id="75913"/>
    <lineage>
        <taxon>Eukaryota</taxon>
        <taxon>Metazoa</taxon>
        <taxon>Ecdysozoa</taxon>
        <taxon>Nematoda</taxon>
        <taxon>Chromadorea</taxon>
        <taxon>Rhabditida</taxon>
        <taxon>Tylenchina</taxon>
        <taxon>Panagrolaimomorpha</taxon>
        <taxon>Strongyloidoidea</taxon>
        <taxon>Strongyloididae</taxon>
        <taxon>Strongyloides</taxon>
    </lineage>
</organism>
<name>A0A0K0EU92_STRVS</name>
<reference evidence="3" key="2">
    <citation type="submission" date="2015-08" db="UniProtKB">
        <authorList>
            <consortium name="WormBaseParasite"/>
        </authorList>
    </citation>
    <scope>IDENTIFICATION</scope>
</reference>
<keyword evidence="2" id="KW-1185">Reference proteome</keyword>
<feature type="transmembrane region" description="Helical" evidence="1">
    <location>
        <begin position="138"/>
        <end position="157"/>
    </location>
</feature>
<keyword evidence="1" id="KW-0472">Membrane</keyword>
<feature type="transmembrane region" description="Helical" evidence="1">
    <location>
        <begin position="29"/>
        <end position="51"/>
    </location>
</feature>
<feature type="transmembrane region" description="Helical" evidence="1">
    <location>
        <begin position="233"/>
        <end position="253"/>
    </location>
</feature>
<evidence type="ECO:0000256" key="1">
    <source>
        <dbReference type="SAM" id="Phobius"/>
    </source>
</evidence>
<feature type="transmembrane region" description="Helical" evidence="1">
    <location>
        <begin position="63"/>
        <end position="87"/>
    </location>
</feature>
<dbReference type="AlphaFoldDB" id="A0A0K0EU92"/>
<evidence type="ECO:0000313" key="3">
    <source>
        <dbReference type="WBParaSite" id="SVE_0008500.1"/>
    </source>
</evidence>
<keyword evidence="1" id="KW-0812">Transmembrane</keyword>